<protein>
    <submittedName>
        <fullName evidence="2">Uncharacterized protein</fullName>
    </submittedName>
</protein>
<reference evidence="2" key="2">
    <citation type="submission" date="2020-05" db="UniProtKB">
        <authorList>
            <consortium name="EnsemblMetazoa"/>
        </authorList>
    </citation>
    <scope>IDENTIFICATION</scope>
    <source>
        <strain evidence="2">IAEA</strain>
    </source>
</reference>
<organism evidence="2 3">
    <name type="scientific">Glossina pallidipes</name>
    <name type="common">Tsetse fly</name>
    <dbReference type="NCBI Taxonomy" id="7398"/>
    <lineage>
        <taxon>Eukaryota</taxon>
        <taxon>Metazoa</taxon>
        <taxon>Ecdysozoa</taxon>
        <taxon>Arthropoda</taxon>
        <taxon>Hexapoda</taxon>
        <taxon>Insecta</taxon>
        <taxon>Pterygota</taxon>
        <taxon>Neoptera</taxon>
        <taxon>Endopterygota</taxon>
        <taxon>Diptera</taxon>
        <taxon>Brachycera</taxon>
        <taxon>Muscomorpha</taxon>
        <taxon>Hippoboscoidea</taxon>
        <taxon>Glossinidae</taxon>
        <taxon>Glossina</taxon>
    </lineage>
</organism>
<evidence type="ECO:0000256" key="1">
    <source>
        <dbReference type="SAM" id="SignalP"/>
    </source>
</evidence>
<accession>A0A1A9Z5A9</accession>
<sequence length="359" mass="37322">MGLPAIGIFCCDIGVCAELLASWLLKSLLTEVDIGRIGACSGKDGGFGAEDVDVCCEVTGSDCKLPVIDSDDELAVELPNVVTVLDSCVEECGAVTLGLLLADATVPGMSVEFGVIAGGGAAIGPGDGVDGGSSISGRGGRNAVGDVLGVVPPLPLPGGIEPVLFDVFTIELLPEVVVVVEVRAAARPPFVDPFRKLRVSVKLLKSGVIAALRPRFPRPFGVRESNSSVAYHRHTHLGGAQSWRVQSNNVPTYVLPRQVTLTTKTPPSVSCQTIPSNVTEVPGSQGPKQSGSVMVPTEVPTQISTISLTVFISPADECFVRLAGGEREVSSAFRFVAEFPQFNFGGLPLGVVPCCIVDE</sequence>
<keyword evidence="1" id="KW-0732">Signal</keyword>
<name>A0A1A9Z5A9_GLOPL</name>
<proteinExistence type="predicted"/>
<dbReference type="Proteomes" id="UP000092445">
    <property type="component" value="Unassembled WGS sequence"/>
</dbReference>
<keyword evidence="3" id="KW-1185">Reference proteome</keyword>
<evidence type="ECO:0000313" key="3">
    <source>
        <dbReference type="Proteomes" id="UP000092445"/>
    </source>
</evidence>
<evidence type="ECO:0000313" key="2">
    <source>
        <dbReference type="EnsemblMetazoa" id="GPAI004329-PA"/>
    </source>
</evidence>
<feature type="signal peptide" evidence="1">
    <location>
        <begin position="1"/>
        <end position="17"/>
    </location>
</feature>
<reference evidence="3" key="1">
    <citation type="submission" date="2014-03" db="EMBL/GenBank/DDBJ databases">
        <authorList>
            <person name="Aksoy S."/>
            <person name="Warren W."/>
            <person name="Wilson R.K."/>
        </authorList>
    </citation>
    <scope>NUCLEOTIDE SEQUENCE [LARGE SCALE GENOMIC DNA]</scope>
    <source>
        <strain evidence="3">IAEA</strain>
    </source>
</reference>
<dbReference type="EnsemblMetazoa" id="GPAI004329-RA">
    <property type="protein sequence ID" value="GPAI004329-PA"/>
    <property type="gene ID" value="GPAI004329"/>
</dbReference>
<feature type="chain" id="PRO_5008402576" evidence="1">
    <location>
        <begin position="18"/>
        <end position="359"/>
    </location>
</feature>
<dbReference type="VEuPathDB" id="VectorBase:GPAI004329"/>
<dbReference type="AlphaFoldDB" id="A0A1A9Z5A9"/>